<reference evidence="2" key="1">
    <citation type="submission" date="2014-04" db="EMBL/GenBank/DDBJ databases">
        <authorList>
            <person name="Ho Y.-N."/>
            <person name="Huang C.-C."/>
        </authorList>
    </citation>
    <scope>NUCLEOTIDE SEQUENCE</scope>
    <source>
        <strain evidence="2">869T2</strain>
    </source>
</reference>
<dbReference type="AlphaFoldDB" id="A0A8A8DA85"/>
<gene>
    <name evidence="2" type="ORF">DT99_018440</name>
</gene>
<sequence>MSFIVNVGVVKKNGERKRVRSTRASRGESADNTLFREEGCGARRIAPSRMPAANGRRGWMPAGTTGTKEP</sequence>
<keyword evidence="3" id="KW-1185">Reference proteome</keyword>
<organism evidence="2 3">
    <name type="scientific">Burkholderia seminalis</name>
    <dbReference type="NCBI Taxonomy" id="488731"/>
    <lineage>
        <taxon>Bacteria</taxon>
        <taxon>Pseudomonadati</taxon>
        <taxon>Pseudomonadota</taxon>
        <taxon>Betaproteobacteria</taxon>
        <taxon>Burkholderiales</taxon>
        <taxon>Burkholderiaceae</taxon>
        <taxon>Burkholderia</taxon>
        <taxon>Burkholderia cepacia complex</taxon>
    </lineage>
</organism>
<feature type="compositionally biased region" description="Basic and acidic residues" evidence="1">
    <location>
        <begin position="25"/>
        <end position="41"/>
    </location>
</feature>
<evidence type="ECO:0000313" key="3">
    <source>
        <dbReference type="Proteomes" id="UP000027834"/>
    </source>
</evidence>
<dbReference type="EMBL" id="CP072521">
    <property type="protein sequence ID" value="QTO21893.1"/>
    <property type="molecule type" value="Genomic_DNA"/>
</dbReference>
<reference evidence="2" key="2">
    <citation type="submission" date="2021-03" db="EMBL/GenBank/DDBJ databases">
        <title>Complete genome sequence of Burkholderia seminalis 869T2.</title>
        <authorList>
            <person name="Hung S.-H."/>
            <person name="Huang C.-T."/>
            <person name="Huang C.-C."/>
            <person name="Kuo C.-H."/>
        </authorList>
    </citation>
    <scope>NUCLEOTIDE SEQUENCE</scope>
    <source>
        <strain evidence="2">869T2</strain>
    </source>
</reference>
<name>A0A8A8DA85_9BURK</name>
<feature type="region of interest" description="Disordered" evidence="1">
    <location>
        <begin position="15"/>
        <end position="70"/>
    </location>
</feature>
<protein>
    <submittedName>
        <fullName evidence="2">Uncharacterized protein</fullName>
    </submittedName>
</protein>
<proteinExistence type="predicted"/>
<evidence type="ECO:0000256" key="1">
    <source>
        <dbReference type="SAM" id="MobiDB-lite"/>
    </source>
</evidence>
<accession>A0A8A8DA85</accession>
<dbReference type="Proteomes" id="UP000027834">
    <property type="component" value="Chromosome 2"/>
</dbReference>
<dbReference type="RefSeq" id="WP_154233748.1">
    <property type="nucleotide sequence ID" value="NZ_CP072521.1"/>
</dbReference>
<evidence type="ECO:0000313" key="2">
    <source>
        <dbReference type="EMBL" id="QTO21893.1"/>
    </source>
</evidence>